<name>A0A3M7PUK9_BRAPC</name>
<dbReference type="AlphaFoldDB" id="A0A3M7PUK9"/>
<keyword evidence="1" id="KW-0732">Signal</keyword>
<evidence type="ECO:0000313" key="3">
    <source>
        <dbReference type="Proteomes" id="UP000276133"/>
    </source>
</evidence>
<evidence type="ECO:0000313" key="2">
    <source>
        <dbReference type="EMBL" id="RNA02836.1"/>
    </source>
</evidence>
<dbReference type="Proteomes" id="UP000276133">
    <property type="component" value="Unassembled WGS sequence"/>
</dbReference>
<sequence>MGAFTCKMSIKLGLIWCCKSSLARQLFPQCACAADSVRYSSKNNSHAINRRVHKLVLELGITRVQHAHIVLGHPMPA</sequence>
<organism evidence="2 3">
    <name type="scientific">Brachionus plicatilis</name>
    <name type="common">Marine rotifer</name>
    <name type="synonym">Brachionus muelleri</name>
    <dbReference type="NCBI Taxonomy" id="10195"/>
    <lineage>
        <taxon>Eukaryota</taxon>
        <taxon>Metazoa</taxon>
        <taxon>Spiralia</taxon>
        <taxon>Gnathifera</taxon>
        <taxon>Rotifera</taxon>
        <taxon>Eurotatoria</taxon>
        <taxon>Monogononta</taxon>
        <taxon>Pseudotrocha</taxon>
        <taxon>Ploima</taxon>
        <taxon>Brachionidae</taxon>
        <taxon>Brachionus</taxon>
    </lineage>
</organism>
<comment type="caution">
    <text evidence="2">The sequence shown here is derived from an EMBL/GenBank/DDBJ whole genome shotgun (WGS) entry which is preliminary data.</text>
</comment>
<reference evidence="2 3" key="1">
    <citation type="journal article" date="2018" name="Sci. Rep.">
        <title>Genomic signatures of local adaptation to the degree of environmental predictability in rotifers.</title>
        <authorList>
            <person name="Franch-Gras L."/>
            <person name="Hahn C."/>
            <person name="Garcia-Roger E.M."/>
            <person name="Carmona M.J."/>
            <person name="Serra M."/>
            <person name="Gomez A."/>
        </authorList>
    </citation>
    <scope>NUCLEOTIDE SEQUENCE [LARGE SCALE GENOMIC DNA]</scope>
    <source>
        <strain evidence="2">HYR1</strain>
    </source>
</reference>
<accession>A0A3M7PUK9</accession>
<protein>
    <recommendedName>
        <fullName evidence="4">Secreted protein</fullName>
    </recommendedName>
</protein>
<evidence type="ECO:0008006" key="4">
    <source>
        <dbReference type="Google" id="ProtNLM"/>
    </source>
</evidence>
<gene>
    <name evidence="2" type="ORF">BpHYR1_042717</name>
</gene>
<feature type="chain" id="PRO_5018084695" description="Secreted protein" evidence="1">
    <location>
        <begin position="24"/>
        <end position="77"/>
    </location>
</feature>
<dbReference type="EMBL" id="REGN01008744">
    <property type="protein sequence ID" value="RNA02836.1"/>
    <property type="molecule type" value="Genomic_DNA"/>
</dbReference>
<evidence type="ECO:0000256" key="1">
    <source>
        <dbReference type="SAM" id="SignalP"/>
    </source>
</evidence>
<keyword evidence="3" id="KW-1185">Reference proteome</keyword>
<proteinExistence type="predicted"/>
<feature type="signal peptide" evidence="1">
    <location>
        <begin position="1"/>
        <end position="23"/>
    </location>
</feature>